<organism evidence="3 4">
    <name type="scientific">Stachybotrys chartarum (strain CBS 109288 / IBT 7711)</name>
    <name type="common">Toxic black mold</name>
    <name type="synonym">Stilbospora chartarum</name>
    <dbReference type="NCBI Taxonomy" id="1280523"/>
    <lineage>
        <taxon>Eukaryota</taxon>
        <taxon>Fungi</taxon>
        <taxon>Dikarya</taxon>
        <taxon>Ascomycota</taxon>
        <taxon>Pezizomycotina</taxon>
        <taxon>Sordariomycetes</taxon>
        <taxon>Hypocreomycetidae</taxon>
        <taxon>Hypocreales</taxon>
        <taxon>Stachybotryaceae</taxon>
        <taxon>Stachybotrys</taxon>
    </lineage>
</organism>
<protein>
    <recommendedName>
        <fullName evidence="5">Malate dehydrogenase</fullName>
    </recommendedName>
</protein>
<dbReference type="OrthoDB" id="1859733at2759"/>
<keyword evidence="2" id="KW-0732">Signal</keyword>
<name>A0A084B3E3_STACB</name>
<evidence type="ECO:0000313" key="3">
    <source>
        <dbReference type="EMBL" id="KEY72072.1"/>
    </source>
</evidence>
<evidence type="ECO:0000256" key="1">
    <source>
        <dbReference type="SAM" id="MobiDB-lite"/>
    </source>
</evidence>
<proteinExistence type="predicted"/>
<dbReference type="AlphaFoldDB" id="A0A084B3E3"/>
<feature type="chain" id="PRO_5001771363" description="Malate dehydrogenase" evidence="2">
    <location>
        <begin position="18"/>
        <end position="249"/>
    </location>
</feature>
<dbReference type="Proteomes" id="UP000028045">
    <property type="component" value="Unassembled WGS sequence"/>
</dbReference>
<dbReference type="HOGENOM" id="CLU_067863_1_0_1"/>
<reference evidence="3 4" key="1">
    <citation type="journal article" date="2014" name="BMC Genomics">
        <title>Comparative genome sequencing reveals chemotype-specific gene clusters in the toxigenic black mold Stachybotrys.</title>
        <authorList>
            <person name="Semeiks J."/>
            <person name="Borek D."/>
            <person name="Otwinowski Z."/>
            <person name="Grishin N.V."/>
        </authorList>
    </citation>
    <scope>NUCLEOTIDE SEQUENCE [LARGE SCALE GENOMIC DNA]</scope>
    <source>
        <strain evidence="4">CBS 109288 / IBT 7711</strain>
    </source>
</reference>
<keyword evidence="4" id="KW-1185">Reference proteome</keyword>
<evidence type="ECO:0000256" key="2">
    <source>
        <dbReference type="SAM" id="SignalP"/>
    </source>
</evidence>
<dbReference type="EMBL" id="KL648097">
    <property type="protein sequence ID" value="KEY72072.1"/>
    <property type="molecule type" value="Genomic_DNA"/>
</dbReference>
<dbReference type="PANTHER" id="PTHR35567">
    <property type="entry name" value="MALATE DEHYDROGENASE (AFU_ORTHOLOGUE AFUA_2G13800)"/>
    <property type="match status" value="1"/>
</dbReference>
<evidence type="ECO:0000313" key="4">
    <source>
        <dbReference type="Proteomes" id="UP000028045"/>
    </source>
</evidence>
<feature type="region of interest" description="Disordered" evidence="1">
    <location>
        <begin position="25"/>
        <end position="52"/>
    </location>
</feature>
<dbReference type="PANTHER" id="PTHR35567:SF3">
    <property type="entry name" value="MALATE DEHYDROGENASE"/>
    <property type="match status" value="1"/>
</dbReference>
<sequence>MHSKVLLMIGSAVLALASPVVRRQDTNPGPGCTPRPVPVMPVTGGDKELDRPPSNTTLKAIILGFGVQNYTCTSAGATPTAIGALAMLYDVTRLYPGQGPNALPIEEFNTLTTTSLHNHEVPLNFDSARGVSSTDPFTPDAPLELDGMAPIPFAGHHLFNAGGQPIFLLGEHGIDFVARKIDGIDAPEAADPGPDDTGAVQWLYLGSLPQSTGAQYVYRVLTAGGVSHGCTDGSGIDSSSYTATYWFYG</sequence>
<dbReference type="Pfam" id="PF11937">
    <property type="entry name" value="DUF3455"/>
    <property type="match status" value="1"/>
</dbReference>
<dbReference type="InterPro" id="IPR021851">
    <property type="entry name" value="DUF3455"/>
</dbReference>
<accession>A0A084B3E3</accession>
<feature type="signal peptide" evidence="2">
    <location>
        <begin position="1"/>
        <end position="17"/>
    </location>
</feature>
<evidence type="ECO:0008006" key="5">
    <source>
        <dbReference type="Google" id="ProtNLM"/>
    </source>
</evidence>
<gene>
    <name evidence="3" type="ORF">S7711_00089</name>
</gene>